<reference evidence="1 2" key="1">
    <citation type="submission" date="2024-08" db="EMBL/GenBank/DDBJ databases">
        <authorList>
            <person name="Cucini C."/>
            <person name="Frati F."/>
        </authorList>
    </citation>
    <scope>NUCLEOTIDE SEQUENCE [LARGE SCALE GENOMIC DNA]</scope>
</reference>
<organism evidence="1 2">
    <name type="scientific">Orchesella dallaii</name>
    <dbReference type="NCBI Taxonomy" id="48710"/>
    <lineage>
        <taxon>Eukaryota</taxon>
        <taxon>Metazoa</taxon>
        <taxon>Ecdysozoa</taxon>
        <taxon>Arthropoda</taxon>
        <taxon>Hexapoda</taxon>
        <taxon>Collembola</taxon>
        <taxon>Entomobryomorpha</taxon>
        <taxon>Entomobryoidea</taxon>
        <taxon>Orchesellidae</taxon>
        <taxon>Orchesellinae</taxon>
        <taxon>Orchesella</taxon>
    </lineage>
</organism>
<accession>A0ABP1S4J2</accession>
<dbReference type="EMBL" id="CAXLJM020000158">
    <property type="protein sequence ID" value="CAL8143517.1"/>
    <property type="molecule type" value="Genomic_DNA"/>
</dbReference>
<protein>
    <recommendedName>
        <fullName evidence="3">Tenascin-X</fullName>
    </recommendedName>
</protein>
<evidence type="ECO:0000313" key="1">
    <source>
        <dbReference type="EMBL" id="CAL8143517.1"/>
    </source>
</evidence>
<evidence type="ECO:0008006" key="3">
    <source>
        <dbReference type="Google" id="ProtNLM"/>
    </source>
</evidence>
<sequence>MNYLAQYGESCESPTDKCDGGASLICKNGTCGCNSTTSVYNFLKETCILLVGMPCDKDQENPSCFPNSECTNGVCACLHQDFFQNSKAECVRKSGFGGKCEDDEECSSPFICKSDGYCGCHKTTPNYDKWDKNCVAVTALDEKCHFFSGRCGENSWCKFKNDDSYAKFFSDRDSYCLCRPGYFKNSSDQCEPQRGFGERCDNNEACNKYDEFKCGKNGTCICAKPWMVYDALNKKCVVLEGSPCRSYEFLGRNKQNCVDGANCDSQGETMMVCRCGKGSFRSPNGACWQDHGKWCGDDWTNKCDERKGLVCKQGVCECEFDNFKLFDKKSGECKTLVYGGCSNTTECVKNAYCSENKVCLCDQGFSEAKGKCYLSMGQVCTYDANSKKADYLNVDAHSAGSKCDPLALLKCIKGTCQCNHGEFYDELHKRCVGLKGSLCDTGDLGYCTLGLRCMPIGSLREGSGICTFL</sequence>
<gene>
    <name evidence="1" type="ORF">ODALV1_LOCUS29651</name>
</gene>
<dbReference type="Proteomes" id="UP001642540">
    <property type="component" value="Unassembled WGS sequence"/>
</dbReference>
<dbReference type="PANTHER" id="PTHR39069">
    <property type="entry name" value="ECDYSONE-INDUCIBLE GENE E1, ISOFORM A"/>
    <property type="match status" value="1"/>
</dbReference>
<dbReference type="PANTHER" id="PTHR39069:SF8">
    <property type="entry name" value="FI17111P1"/>
    <property type="match status" value="1"/>
</dbReference>
<evidence type="ECO:0000313" key="2">
    <source>
        <dbReference type="Proteomes" id="UP001642540"/>
    </source>
</evidence>
<comment type="caution">
    <text evidence="1">The sequence shown here is derived from an EMBL/GenBank/DDBJ whole genome shotgun (WGS) entry which is preliminary data.</text>
</comment>
<name>A0ABP1S4J2_9HEXA</name>
<keyword evidence="2" id="KW-1185">Reference proteome</keyword>
<proteinExistence type="predicted"/>